<feature type="coiled-coil region" evidence="7">
    <location>
        <begin position="80"/>
        <end position="132"/>
    </location>
</feature>
<dbReference type="GO" id="GO:0005929">
    <property type="term" value="C:cilium"/>
    <property type="evidence" value="ECO:0007669"/>
    <property type="project" value="UniProtKB-SubCell"/>
</dbReference>
<dbReference type="AlphaFoldDB" id="A0ABD1K3G2"/>
<comment type="subcellular location">
    <subcellularLocation>
        <location evidence="1">Cell projection</location>
        <location evidence="1">Cilium</location>
    </subcellularLocation>
</comment>
<feature type="coiled-coil region" evidence="7">
    <location>
        <begin position="264"/>
        <end position="298"/>
    </location>
</feature>
<evidence type="ECO:0000256" key="2">
    <source>
        <dbReference type="ARBA" id="ARBA00022794"/>
    </source>
</evidence>
<dbReference type="EMBL" id="JBHFQA010000009">
    <property type="protein sequence ID" value="KAL2093680.1"/>
    <property type="molecule type" value="Genomic_DNA"/>
</dbReference>
<keyword evidence="3 7" id="KW-0175">Coiled coil</keyword>
<dbReference type="PANTHER" id="PTHR15654">
    <property type="entry name" value="COILED-COIL DOMAIN-CONTAINING PROTEIN 113-RELATED"/>
    <property type="match status" value="1"/>
</dbReference>
<accession>A0ABD1K3G2</accession>
<evidence type="ECO:0000256" key="7">
    <source>
        <dbReference type="SAM" id="Coils"/>
    </source>
</evidence>
<proteinExistence type="inferred from homology"/>
<keyword evidence="2" id="KW-0970">Cilium biogenesis/degradation</keyword>
<keyword evidence="4" id="KW-0966">Cell projection</keyword>
<protein>
    <recommendedName>
        <fullName evidence="6">Cilia- and flagella-associated protein 263</fullName>
    </recommendedName>
</protein>
<dbReference type="Proteomes" id="UP001591681">
    <property type="component" value="Unassembled WGS sequence"/>
</dbReference>
<evidence type="ECO:0000259" key="8">
    <source>
        <dbReference type="Pfam" id="PF13870"/>
    </source>
</evidence>
<dbReference type="GO" id="GO:0030030">
    <property type="term" value="P:cell projection organization"/>
    <property type="evidence" value="ECO:0007669"/>
    <property type="project" value="UniProtKB-KW"/>
</dbReference>
<organism evidence="9 10">
    <name type="scientific">Coilia grayii</name>
    <name type="common">Gray's grenadier anchovy</name>
    <dbReference type="NCBI Taxonomy" id="363190"/>
    <lineage>
        <taxon>Eukaryota</taxon>
        <taxon>Metazoa</taxon>
        <taxon>Chordata</taxon>
        <taxon>Craniata</taxon>
        <taxon>Vertebrata</taxon>
        <taxon>Euteleostomi</taxon>
        <taxon>Actinopterygii</taxon>
        <taxon>Neopterygii</taxon>
        <taxon>Teleostei</taxon>
        <taxon>Clupei</taxon>
        <taxon>Clupeiformes</taxon>
        <taxon>Clupeoidei</taxon>
        <taxon>Engraulidae</taxon>
        <taxon>Coilinae</taxon>
        <taxon>Coilia</taxon>
    </lineage>
</organism>
<evidence type="ECO:0000313" key="9">
    <source>
        <dbReference type="EMBL" id="KAL2093680.1"/>
    </source>
</evidence>
<dbReference type="PANTHER" id="PTHR15654:SF2">
    <property type="entry name" value="COILED-COIL DOMAIN-CONTAINING PROTEIN 113"/>
    <property type="match status" value="1"/>
</dbReference>
<dbReference type="InterPro" id="IPR051885">
    <property type="entry name" value="CC_CF"/>
</dbReference>
<evidence type="ECO:0000313" key="10">
    <source>
        <dbReference type="Proteomes" id="UP001591681"/>
    </source>
</evidence>
<evidence type="ECO:0000256" key="6">
    <source>
        <dbReference type="ARBA" id="ARBA00044798"/>
    </source>
</evidence>
<sequence>MADFENSEELEDKRRVIELIDNLRRSNAVLRAETDMFERHLGRMEPRELAAQGGPEGTPDMVNGMKSTRSRTMTQEKLQQLTLEQKCDVALREMDEMREDLEKLKNSSERMILNLKATLEEADVRLVEVKKTSNEFDRDVAKVLREKKGAMMGAEKVIRYFEDRMRAKDTLVEKLRLKNAALHVQKRKLILQMRQKEEMGEVLHEVDFQQLKIENTQYIERIDERNQDLLRFKLLAGNTLQILNLYKKKLQNMTCESKLLSSDIASRREMLVKIEEETEQAEEERMKAEVLNKKLRGELADYRVPPVLQYVTTKASHTQLEQAVKAWERKVEISEMALKTHTKAWNKLRAIAAGAEGASS</sequence>
<comment type="similarity">
    <text evidence="5">Belongs to the CFAP263 family.</text>
</comment>
<name>A0ABD1K3G2_9TELE</name>
<reference evidence="9 10" key="1">
    <citation type="submission" date="2024-09" db="EMBL/GenBank/DDBJ databases">
        <title>A chromosome-level genome assembly of Gray's grenadier anchovy, Coilia grayii.</title>
        <authorList>
            <person name="Fu Z."/>
        </authorList>
    </citation>
    <scope>NUCLEOTIDE SEQUENCE [LARGE SCALE GENOMIC DNA]</scope>
    <source>
        <strain evidence="9">G4</strain>
        <tissue evidence="9">Muscle</tissue>
    </source>
</reference>
<evidence type="ECO:0000256" key="3">
    <source>
        <dbReference type="ARBA" id="ARBA00023054"/>
    </source>
</evidence>
<dbReference type="InterPro" id="IPR025254">
    <property type="entry name" value="CCDC113/CCDC96_CC"/>
</dbReference>
<evidence type="ECO:0000256" key="1">
    <source>
        <dbReference type="ARBA" id="ARBA00004138"/>
    </source>
</evidence>
<evidence type="ECO:0000256" key="5">
    <source>
        <dbReference type="ARBA" id="ARBA00044506"/>
    </source>
</evidence>
<comment type="caution">
    <text evidence="9">The sequence shown here is derived from an EMBL/GenBank/DDBJ whole genome shotgun (WGS) entry which is preliminary data.</text>
</comment>
<dbReference type="Pfam" id="PF13870">
    <property type="entry name" value="CCDC113_CCDC96_CC"/>
    <property type="match status" value="1"/>
</dbReference>
<keyword evidence="10" id="KW-1185">Reference proteome</keyword>
<feature type="domain" description="CCDC113/CCDC96 coiled-coil" evidence="8">
    <location>
        <begin position="165"/>
        <end position="339"/>
    </location>
</feature>
<gene>
    <name evidence="9" type="ORF">ACEWY4_010992</name>
</gene>
<evidence type="ECO:0000256" key="4">
    <source>
        <dbReference type="ARBA" id="ARBA00023273"/>
    </source>
</evidence>